<feature type="transmembrane region" description="Helical" evidence="8">
    <location>
        <begin position="608"/>
        <end position="633"/>
    </location>
</feature>
<feature type="transmembrane region" description="Helical" evidence="8">
    <location>
        <begin position="501"/>
        <end position="520"/>
    </location>
</feature>
<feature type="transmembrane region" description="Helical" evidence="8">
    <location>
        <begin position="296"/>
        <end position="320"/>
    </location>
</feature>
<comment type="similarity">
    <text evidence="2">Belongs to the resistance-nodulation-cell division (RND) (TC 2.A.6) family. MmpL subfamily.</text>
</comment>
<sequence length="713" mass="73666">MSRLLYRLGRAAALRPWRFIVAWVLVVGALGGLAGVAGGSLHDDYSLPGTGSQQATDLLTERFPALSGADARVVVHTRSGRLDPARLEGARERLAALPHVSTVDPAMPSPDGATALLTVRYDVPVTELAPAETLDLLRGATGDLRAAGHQVEFGGQVPENVTAPGGTAEAVGIVAALVILLLAFGSVVAAGLPLAVALAGLGAGVSGITLLAAVTDVATTAPTLAVMTGLGVGIDYALFILTRHREGLASGMTVAEAAGRATATAGLSVIFAGFTVLLALSGLVLSRVPVFMTMGFATGIVVAATVASAVTLLPAVLGLAGRRVLRRRDRADGARIETGSPRVRRWAEHVGRHPWPWLLAALVLMLTLAAPALGMRTWPSDASSEPTSNTARKAYDLVAEAYGPGANGTLLVAVDLRRSADTEGLRARLAATEGVVSVAPARLSPDRAAAVLVVTPEYGPQDERATDLVDRVRAGVLPPGAEIAGLTAAYVDLSRVLDGRLWPVIGAVVATSFLMLMIVFRSILAPLKAALMNLLSIGAAYGALTAIFQWGWGAELLGLPHSVPVSSLIVLLMFAVLFGVSMDYEVFLLSRVREEWLRTGDARGSVSAGLAVTGRVITSAALIMVAVFLGFALDPGLVIKQMGVGLAVAVALDATVVRLVLVPATMALLGRANWWLPGPLDRLLPTFDPHGHDAPPATGATGAPARDREPSGV</sequence>
<keyword evidence="3" id="KW-1003">Cell membrane</keyword>
<evidence type="ECO:0000256" key="8">
    <source>
        <dbReference type="SAM" id="Phobius"/>
    </source>
</evidence>
<keyword evidence="4 8" id="KW-0812">Transmembrane</keyword>
<feature type="domain" description="SSD" evidence="9">
    <location>
        <begin position="172"/>
        <end position="319"/>
    </location>
</feature>
<keyword evidence="11" id="KW-1185">Reference proteome</keyword>
<dbReference type="Proteomes" id="UP000614047">
    <property type="component" value="Unassembled WGS sequence"/>
</dbReference>
<proteinExistence type="inferred from homology"/>
<reference evidence="10" key="1">
    <citation type="submission" date="2020-11" db="EMBL/GenBank/DDBJ databases">
        <title>Sequencing the genomes of 1000 actinobacteria strains.</title>
        <authorList>
            <person name="Klenk H.-P."/>
        </authorList>
    </citation>
    <scope>NUCLEOTIDE SEQUENCE</scope>
    <source>
        <strain evidence="10">DSM 43175</strain>
    </source>
</reference>
<evidence type="ECO:0000259" key="9">
    <source>
        <dbReference type="PROSITE" id="PS50156"/>
    </source>
</evidence>
<dbReference type="Gene3D" id="1.20.1640.10">
    <property type="entry name" value="Multidrug efflux transporter AcrB transmembrane domain"/>
    <property type="match status" value="2"/>
</dbReference>
<feature type="region of interest" description="Disordered" evidence="7">
    <location>
        <begin position="687"/>
        <end position="713"/>
    </location>
</feature>
<dbReference type="PROSITE" id="PS50156">
    <property type="entry name" value="SSD"/>
    <property type="match status" value="1"/>
</dbReference>
<evidence type="ECO:0000256" key="4">
    <source>
        <dbReference type="ARBA" id="ARBA00022692"/>
    </source>
</evidence>
<evidence type="ECO:0000256" key="7">
    <source>
        <dbReference type="SAM" id="MobiDB-lite"/>
    </source>
</evidence>
<dbReference type="PANTHER" id="PTHR33406">
    <property type="entry name" value="MEMBRANE PROTEIN MJ1562-RELATED"/>
    <property type="match status" value="1"/>
</dbReference>
<accession>A0A931DGX8</accession>
<dbReference type="InterPro" id="IPR000731">
    <property type="entry name" value="SSD"/>
</dbReference>
<feature type="transmembrane region" description="Helical" evidence="8">
    <location>
        <begin position="355"/>
        <end position="374"/>
    </location>
</feature>
<dbReference type="RefSeq" id="WP_197010814.1">
    <property type="nucleotide sequence ID" value="NZ_BAABES010000008.1"/>
</dbReference>
<feature type="transmembrane region" description="Helical" evidence="8">
    <location>
        <begin position="170"/>
        <end position="189"/>
    </location>
</feature>
<feature type="transmembrane region" description="Helical" evidence="8">
    <location>
        <begin position="262"/>
        <end position="284"/>
    </location>
</feature>
<dbReference type="AlphaFoldDB" id="A0A931DGX8"/>
<gene>
    <name evidence="10" type="ORF">IW256_002145</name>
</gene>
<evidence type="ECO:0000256" key="2">
    <source>
        <dbReference type="ARBA" id="ARBA00010157"/>
    </source>
</evidence>
<feature type="transmembrane region" description="Helical" evidence="8">
    <location>
        <begin position="639"/>
        <end position="661"/>
    </location>
</feature>
<feature type="transmembrane region" description="Helical" evidence="8">
    <location>
        <begin position="532"/>
        <end position="552"/>
    </location>
</feature>
<dbReference type="PANTHER" id="PTHR33406:SF11">
    <property type="entry name" value="MEMBRANE PROTEIN SCO6666-RELATED"/>
    <property type="match status" value="1"/>
</dbReference>
<comment type="subcellular location">
    <subcellularLocation>
        <location evidence="1">Cell membrane</location>
        <topology evidence="1">Multi-pass membrane protein</topology>
    </subcellularLocation>
</comment>
<dbReference type="GO" id="GO:0005886">
    <property type="term" value="C:plasma membrane"/>
    <property type="evidence" value="ECO:0007669"/>
    <property type="project" value="UniProtKB-SubCell"/>
</dbReference>
<feature type="transmembrane region" description="Helical" evidence="8">
    <location>
        <begin position="20"/>
        <end position="41"/>
    </location>
</feature>
<feature type="transmembrane region" description="Helical" evidence="8">
    <location>
        <begin position="196"/>
        <end position="215"/>
    </location>
</feature>
<dbReference type="InterPro" id="IPR050545">
    <property type="entry name" value="Mycobact_MmpL"/>
</dbReference>
<evidence type="ECO:0000313" key="11">
    <source>
        <dbReference type="Proteomes" id="UP000614047"/>
    </source>
</evidence>
<feature type="transmembrane region" description="Helical" evidence="8">
    <location>
        <begin position="564"/>
        <end position="587"/>
    </location>
</feature>
<dbReference type="SUPFAM" id="SSF82866">
    <property type="entry name" value="Multidrug efflux transporter AcrB transmembrane domain"/>
    <property type="match status" value="2"/>
</dbReference>
<keyword evidence="5 8" id="KW-1133">Transmembrane helix</keyword>
<keyword evidence="6 8" id="KW-0472">Membrane</keyword>
<dbReference type="Pfam" id="PF03176">
    <property type="entry name" value="MMPL"/>
    <property type="match status" value="2"/>
</dbReference>
<evidence type="ECO:0000256" key="6">
    <source>
        <dbReference type="ARBA" id="ARBA00023136"/>
    </source>
</evidence>
<protein>
    <submittedName>
        <fullName evidence="10">RND superfamily putative drug exporter</fullName>
    </submittedName>
</protein>
<organism evidence="10 11">
    <name type="scientific">Actinomadura viridis</name>
    <dbReference type="NCBI Taxonomy" id="58110"/>
    <lineage>
        <taxon>Bacteria</taxon>
        <taxon>Bacillati</taxon>
        <taxon>Actinomycetota</taxon>
        <taxon>Actinomycetes</taxon>
        <taxon>Streptosporangiales</taxon>
        <taxon>Thermomonosporaceae</taxon>
        <taxon>Actinomadura</taxon>
    </lineage>
</organism>
<evidence type="ECO:0000313" key="10">
    <source>
        <dbReference type="EMBL" id="MBG6088032.1"/>
    </source>
</evidence>
<evidence type="ECO:0000256" key="3">
    <source>
        <dbReference type="ARBA" id="ARBA00022475"/>
    </source>
</evidence>
<dbReference type="InterPro" id="IPR004869">
    <property type="entry name" value="MMPL_dom"/>
</dbReference>
<dbReference type="EMBL" id="JADOUA010000001">
    <property type="protein sequence ID" value="MBG6088032.1"/>
    <property type="molecule type" value="Genomic_DNA"/>
</dbReference>
<name>A0A931DGX8_9ACTN</name>
<evidence type="ECO:0000256" key="1">
    <source>
        <dbReference type="ARBA" id="ARBA00004651"/>
    </source>
</evidence>
<feature type="compositionally biased region" description="Low complexity" evidence="7">
    <location>
        <begin position="694"/>
        <end position="704"/>
    </location>
</feature>
<comment type="caution">
    <text evidence="10">The sequence shown here is derived from an EMBL/GenBank/DDBJ whole genome shotgun (WGS) entry which is preliminary data.</text>
</comment>
<feature type="transmembrane region" description="Helical" evidence="8">
    <location>
        <begin position="221"/>
        <end position="241"/>
    </location>
</feature>
<evidence type="ECO:0000256" key="5">
    <source>
        <dbReference type="ARBA" id="ARBA00022989"/>
    </source>
</evidence>